<feature type="compositionally biased region" description="Acidic residues" evidence="1">
    <location>
        <begin position="185"/>
        <end position="194"/>
    </location>
</feature>
<sequence>GAVQHHRDEDDQPGDRQQPLGVGDAVAHQQEGEEERVQAARTEPADECPGPQADRRRGEHEADGERTGDEDHDRGQSQRRQERDRADQRREDRAEEDEGQEHRHLGGRLAVLEEAIAQRVVEDDNRDPSGEGGQKAVAADRGAAGVGGEDEAEAVERLVLAADTHPRVDAPHQPRADAADREADHDAEDEDSSQEEPPVGGATELGPGDRDQDQDNRQDDDIVHPRLERQHPPDGHRHPLVAHHVAQDHRVGRGEHRPEEERRNCRQAEQPRRGQRDGADDQEGAGAEDEEGDKPGPAPFVEAQPHRVEEEDERQAENGDRLERGVVNVEHDDPEAARAKQDAEAEEDDREGNGGALHQPGGEGRDKEDYGDQGERRQQVGHGATPQIAGRWGTGRTD</sequence>
<feature type="compositionally biased region" description="Basic and acidic residues" evidence="1">
    <location>
        <begin position="120"/>
        <end position="129"/>
    </location>
</feature>
<proteinExistence type="predicted"/>
<feature type="non-terminal residue" evidence="2">
    <location>
        <position position="1"/>
    </location>
</feature>
<feature type="compositionally biased region" description="Basic and acidic residues" evidence="1">
    <location>
        <begin position="164"/>
        <end position="184"/>
    </location>
</feature>
<evidence type="ECO:0000256" key="1">
    <source>
        <dbReference type="SAM" id="MobiDB-lite"/>
    </source>
</evidence>
<organism evidence="2">
    <name type="scientific">uncultured Thermomicrobiales bacterium</name>
    <dbReference type="NCBI Taxonomy" id="1645740"/>
    <lineage>
        <taxon>Bacteria</taxon>
        <taxon>Pseudomonadati</taxon>
        <taxon>Thermomicrobiota</taxon>
        <taxon>Thermomicrobia</taxon>
        <taxon>Thermomicrobiales</taxon>
        <taxon>environmental samples</taxon>
    </lineage>
</organism>
<feature type="compositionally biased region" description="Basic and acidic residues" evidence="1">
    <location>
        <begin position="245"/>
        <end position="279"/>
    </location>
</feature>
<evidence type="ECO:0000313" key="2">
    <source>
        <dbReference type="EMBL" id="CAA9553583.1"/>
    </source>
</evidence>
<feature type="region of interest" description="Disordered" evidence="1">
    <location>
        <begin position="1"/>
        <end position="398"/>
    </location>
</feature>
<feature type="compositionally biased region" description="Basic and acidic residues" evidence="1">
    <location>
        <begin position="304"/>
        <end position="343"/>
    </location>
</feature>
<name>A0A6J4UP32_9BACT</name>
<feature type="compositionally biased region" description="Basic and acidic residues" evidence="1">
    <location>
        <begin position="363"/>
        <end position="378"/>
    </location>
</feature>
<protein>
    <submittedName>
        <fullName evidence="2">Uncharacterized protein</fullName>
    </submittedName>
</protein>
<feature type="compositionally biased region" description="Basic and acidic residues" evidence="1">
    <location>
        <begin position="53"/>
        <end position="93"/>
    </location>
</feature>
<gene>
    <name evidence="2" type="ORF">AVDCRST_MAG88-940</name>
</gene>
<dbReference type="EMBL" id="CADCWM010000326">
    <property type="protein sequence ID" value="CAA9553583.1"/>
    <property type="molecule type" value="Genomic_DNA"/>
</dbReference>
<feature type="compositionally biased region" description="Basic and acidic residues" evidence="1">
    <location>
        <begin position="207"/>
        <end position="237"/>
    </location>
</feature>
<feature type="compositionally biased region" description="Acidic residues" evidence="1">
    <location>
        <begin position="280"/>
        <end position="292"/>
    </location>
</feature>
<reference evidence="2" key="1">
    <citation type="submission" date="2020-02" db="EMBL/GenBank/DDBJ databases">
        <authorList>
            <person name="Meier V. D."/>
        </authorList>
    </citation>
    <scope>NUCLEOTIDE SEQUENCE</scope>
    <source>
        <strain evidence="2">AVDCRST_MAG88</strain>
    </source>
</reference>
<feature type="non-terminal residue" evidence="2">
    <location>
        <position position="398"/>
    </location>
</feature>
<accession>A0A6J4UP32</accession>
<dbReference type="AlphaFoldDB" id="A0A6J4UP32"/>